<evidence type="ECO:0000313" key="2">
    <source>
        <dbReference type="Proteomes" id="UP000054047"/>
    </source>
</evidence>
<feature type="non-terminal residue" evidence="1">
    <location>
        <position position="170"/>
    </location>
</feature>
<organism evidence="1 2">
    <name type="scientific">Ancylostoma duodenale</name>
    <dbReference type="NCBI Taxonomy" id="51022"/>
    <lineage>
        <taxon>Eukaryota</taxon>
        <taxon>Metazoa</taxon>
        <taxon>Ecdysozoa</taxon>
        <taxon>Nematoda</taxon>
        <taxon>Chromadorea</taxon>
        <taxon>Rhabditida</taxon>
        <taxon>Rhabditina</taxon>
        <taxon>Rhabditomorpha</taxon>
        <taxon>Strongyloidea</taxon>
        <taxon>Ancylostomatidae</taxon>
        <taxon>Ancylostomatinae</taxon>
        <taxon>Ancylostoma</taxon>
    </lineage>
</organism>
<dbReference type="Proteomes" id="UP000054047">
    <property type="component" value="Unassembled WGS sequence"/>
</dbReference>
<dbReference type="OrthoDB" id="446723at2759"/>
<gene>
    <name evidence="1" type="ORF">ANCDUO_23256</name>
</gene>
<accession>A0A0C2FIW3</accession>
<sequence>MFTDPPIMLHSIQTIPNSSLSPCRPDKAEGLMHQPPWVLPHLPLLGGYQSGSVMRNDTAPKSIASYKSRKSVTSLQPAELVTTCIPRFDHRDKMLHLLEGRAEWPHDPEYLNSNVEMHVARTRRRNKISCVYVRPAPNAYFTLLFSHGNAVDIGQMTSFYWGLGHRLGCN</sequence>
<keyword evidence="2" id="KW-1185">Reference proteome</keyword>
<dbReference type="EMBL" id="KN768689">
    <property type="protein sequence ID" value="KIH46689.1"/>
    <property type="molecule type" value="Genomic_DNA"/>
</dbReference>
<dbReference type="AlphaFoldDB" id="A0A0C2FIW3"/>
<evidence type="ECO:0000313" key="1">
    <source>
        <dbReference type="EMBL" id="KIH46689.1"/>
    </source>
</evidence>
<protein>
    <submittedName>
        <fullName evidence="1">Uncharacterized protein</fullName>
    </submittedName>
</protein>
<name>A0A0C2FIW3_9BILA</name>
<reference evidence="1 2" key="1">
    <citation type="submission" date="2013-12" db="EMBL/GenBank/DDBJ databases">
        <title>Draft genome of the parsitic nematode Ancylostoma duodenale.</title>
        <authorList>
            <person name="Mitreva M."/>
        </authorList>
    </citation>
    <scope>NUCLEOTIDE SEQUENCE [LARGE SCALE GENOMIC DNA]</scope>
    <source>
        <strain evidence="1 2">Zhejiang</strain>
    </source>
</reference>
<proteinExistence type="predicted"/>